<dbReference type="Pfam" id="PF05354">
    <property type="entry name" value="Phage_attach"/>
    <property type="match status" value="1"/>
</dbReference>
<dbReference type="PROSITE" id="PS51257">
    <property type="entry name" value="PROKAR_LIPOPROTEIN"/>
    <property type="match status" value="1"/>
</dbReference>
<protein>
    <recommendedName>
        <fullName evidence="3">Head-tail adaptor</fullName>
    </recommendedName>
</protein>
<evidence type="ECO:0008006" key="3">
    <source>
        <dbReference type="Google" id="ProtNLM"/>
    </source>
</evidence>
<dbReference type="InterPro" id="IPR008018">
    <property type="entry name" value="Phage_tail_attach_FII"/>
</dbReference>
<dbReference type="Proteomes" id="UP000198922">
    <property type="component" value="Unassembled WGS sequence"/>
</dbReference>
<name>A0A1G7GQB7_9RHOB</name>
<accession>A0A1G7GQB7</accession>
<reference evidence="2" key="1">
    <citation type="submission" date="2016-10" db="EMBL/GenBank/DDBJ databases">
        <authorList>
            <person name="Varghese N."/>
            <person name="Submissions S."/>
        </authorList>
    </citation>
    <scope>NUCLEOTIDE SEQUENCE [LARGE SCALE GENOMIC DNA]</scope>
    <source>
        <strain evidence="2">DSM 21424</strain>
    </source>
</reference>
<dbReference type="RefSeq" id="WP_090113132.1">
    <property type="nucleotide sequence ID" value="NZ_FNAT01000005.1"/>
</dbReference>
<sequence>MIDPFRRGIDAVFERMGQKAHWFQGGWGAGLGCRVIPRAADEETSFGGTRLISDAMTLKVRVSEINAPSENDAFEIEGQRYIVQGVPTRDARRLVWSMEARPA</sequence>
<evidence type="ECO:0000313" key="1">
    <source>
        <dbReference type="EMBL" id="SDE90243.1"/>
    </source>
</evidence>
<evidence type="ECO:0000313" key="2">
    <source>
        <dbReference type="Proteomes" id="UP000198922"/>
    </source>
</evidence>
<dbReference type="AlphaFoldDB" id="A0A1G7GQB7"/>
<dbReference type="GO" id="GO:0019068">
    <property type="term" value="P:virion assembly"/>
    <property type="evidence" value="ECO:0007669"/>
    <property type="project" value="InterPro"/>
</dbReference>
<gene>
    <name evidence="1" type="ORF">SAMN04488567_2877</name>
</gene>
<dbReference type="STRING" id="521013.SAMN04488567_2877"/>
<organism evidence="1 2">
    <name type="scientific">Limimaricola pyoseonensis</name>
    <dbReference type="NCBI Taxonomy" id="521013"/>
    <lineage>
        <taxon>Bacteria</taxon>
        <taxon>Pseudomonadati</taxon>
        <taxon>Pseudomonadota</taxon>
        <taxon>Alphaproteobacteria</taxon>
        <taxon>Rhodobacterales</taxon>
        <taxon>Paracoccaceae</taxon>
        <taxon>Limimaricola</taxon>
    </lineage>
</organism>
<keyword evidence="2" id="KW-1185">Reference proteome</keyword>
<proteinExistence type="predicted"/>
<dbReference type="OrthoDB" id="8410231at2"/>
<dbReference type="EMBL" id="FNAT01000005">
    <property type="protein sequence ID" value="SDE90243.1"/>
    <property type="molecule type" value="Genomic_DNA"/>
</dbReference>